<accession>A0A9J2PBY4</accession>
<dbReference type="WBParaSite" id="ALUE_0000722601-mRNA-1">
    <property type="protein sequence ID" value="ALUE_0000722601-mRNA-1"/>
    <property type="gene ID" value="ALUE_0000722601"/>
</dbReference>
<evidence type="ECO:0000313" key="2">
    <source>
        <dbReference type="WBParaSite" id="ALUE_0000722601-mRNA-1"/>
    </source>
</evidence>
<protein>
    <submittedName>
        <fullName evidence="2">Uncharacterized protein</fullName>
    </submittedName>
</protein>
<evidence type="ECO:0000313" key="1">
    <source>
        <dbReference type="Proteomes" id="UP000036681"/>
    </source>
</evidence>
<sequence length="139" mass="15245">MAESLCSARPALCMRCSIPTGSSSLFVKDKPNRISWTGRKEGDDGELGGMRWYESSRTEYGWMGNDMKARQQCVHSPASDHCYGGLRICATAATRGTKGPSSIESSLTLISYTIRLRCSNMENRIFDSPIMIVPLNIGG</sequence>
<reference evidence="2" key="1">
    <citation type="submission" date="2023-03" db="UniProtKB">
        <authorList>
            <consortium name="WormBaseParasite"/>
        </authorList>
    </citation>
    <scope>IDENTIFICATION</scope>
</reference>
<organism evidence="1 2">
    <name type="scientific">Ascaris lumbricoides</name>
    <name type="common">Giant roundworm</name>
    <dbReference type="NCBI Taxonomy" id="6252"/>
    <lineage>
        <taxon>Eukaryota</taxon>
        <taxon>Metazoa</taxon>
        <taxon>Ecdysozoa</taxon>
        <taxon>Nematoda</taxon>
        <taxon>Chromadorea</taxon>
        <taxon>Rhabditida</taxon>
        <taxon>Spirurina</taxon>
        <taxon>Ascaridomorpha</taxon>
        <taxon>Ascaridoidea</taxon>
        <taxon>Ascarididae</taxon>
        <taxon>Ascaris</taxon>
    </lineage>
</organism>
<dbReference type="AlphaFoldDB" id="A0A9J2PBY4"/>
<keyword evidence="1" id="KW-1185">Reference proteome</keyword>
<proteinExistence type="predicted"/>
<dbReference type="Proteomes" id="UP000036681">
    <property type="component" value="Unplaced"/>
</dbReference>
<name>A0A9J2PBY4_ASCLU</name>